<gene>
    <name evidence="2" type="ORF">TrST_g3391</name>
</gene>
<feature type="compositionally biased region" description="Acidic residues" evidence="1">
    <location>
        <begin position="119"/>
        <end position="129"/>
    </location>
</feature>
<feature type="compositionally biased region" description="Polar residues" evidence="1">
    <location>
        <begin position="636"/>
        <end position="649"/>
    </location>
</feature>
<dbReference type="Proteomes" id="UP001165085">
    <property type="component" value="Unassembled WGS sequence"/>
</dbReference>
<feature type="region of interest" description="Disordered" evidence="1">
    <location>
        <begin position="21"/>
        <end position="52"/>
    </location>
</feature>
<feature type="compositionally biased region" description="Acidic residues" evidence="1">
    <location>
        <begin position="573"/>
        <end position="582"/>
    </location>
</feature>
<evidence type="ECO:0000313" key="2">
    <source>
        <dbReference type="EMBL" id="GMH94840.1"/>
    </source>
</evidence>
<accession>A0A9W7BYQ8</accession>
<feature type="compositionally biased region" description="Polar residues" evidence="1">
    <location>
        <begin position="553"/>
        <end position="562"/>
    </location>
</feature>
<evidence type="ECO:0008006" key="4">
    <source>
        <dbReference type="Google" id="ProtNLM"/>
    </source>
</evidence>
<dbReference type="OrthoDB" id="10579038at2759"/>
<feature type="compositionally biased region" description="Acidic residues" evidence="1">
    <location>
        <begin position="262"/>
        <end position="271"/>
    </location>
</feature>
<feature type="region of interest" description="Disordered" evidence="1">
    <location>
        <begin position="379"/>
        <end position="405"/>
    </location>
</feature>
<sequence length="1395" mass="151162">MSEMDASSVVSHASSVSQLDQYIRDQGLEEGPPVSAVVTKPGSMNLDNLLGTPSSAMNNLSALADNNASFGVTTSVKKRASADQSISVLSAATATPKNNQHQHQHQHLQPLTLDSYLGTDDDDSDSDDEGNQRRHGNGPKSPLSVSDDSFHELNASARQRTASYNMRSMEDVKRKKLNYPPTKLHDAHLIQPLENRDETNAEQIEGQAMDRLATSYGPVVRSSLLNSSSQPPSTDPDAILRRLRDQHNLRRRSLKSLVDLNYDLDEPEGGSDSDGGGSYGYANESMSRGDLDNLDDSFEVERGGMAGSNPKRINLAKVNASIQEVLRTRSRGSRGGTVVKAITSGGIGSPGSVDSEVEAEIKRSREVAEQQQAIMEEQLQQAKEKEQREEQERKEEEQRLKQEEEEKANLTNWVLYFDETNQHHYYFNPVTEESLWQEDAPEEVVQAVAEKETGMAQAASMATPPPKPPASPLPQISINMSPLPLFSPTKLIRNFNESYGIPSATPHQQRALAKPHDPLSQVASTLQEIVSQFAEFSQTQQSHFEQQRREQQRASLNSTINLSLARPAVGQFEDLDEGEDEAEVTKGEGSEMGDITGVSAIVQQGEDEPNNSTGTSNSNSNSNDPPKSRERAQTEPAKSSVANKSTSFVEASGRGPGPRGFSSPPLRKGRGRANPIPPSKPIFGKKDPNAPPIIEIVEPDLNPPLLTKILSQKTLPQYEQVENELVKEEWIKEAGGVGSGVCSGTQTEYDSTFDEGERAELMVDKVMTARSVSSSTQVSPVKGVRGSGRGVVMVDARTGVSPEKSAKKSKKKSTSATSTDIYVSPSKLQGARTIAFNFKGALMRFVFAKWRIVSIPPTPITTAPVAVNPKTAKLEEVGENCIFALRSRISSSNTVLVSVDEGSSLMPPSPSADTPMLSMLVEEGKVSERVTEKAAKFSPVKRVWSEEVAPTRVVKGFERSEYEEPEKEIDFSGMGLYVPSSMSVGGGEQRAKASSETFSPPRRSSASVGPGTAARGNSLMPLEYQRALSGLKARYGSLAPAESKTFGTGGAIEPKFHLAIPPPPKSPEPKEGEAVGDVGLPVFGSMSVKIADLTVEGLFNKDQEVRQEIMKGREDLRSTSVEKRVVDKARIMAAGVEAKNSIKWLSSPPSSKKAGGGAGGGAVKADEEEEGSSGLSPRRSSPSRSLTFRSPLRSLSSNYLPPSSASFEGRDSVEALSDLKKKIKSVEDDLKSRKLGMAKDGGFDTRKMKGNLEDIKNRRLEMRTGGIAKPIKRERGSDFKGAEQTLFSPDFNFATALVRNIQAPRPGSDINAKKLIKLVASPPDKYGRFKLKTEKLGDPVSYNVKTTTEEPSFFGPIKTYNFGFLEDKDGEKGYGIGIGGGGLKEDDVSTITRGD</sequence>
<feature type="region of interest" description="Disordered" evidence="1">
    <location>
        <begin position="114"/>
        <end position="148"/>
    </location>
</feature>
<feature type="compositionally biased region" description="Low complexity" evidence="1">
    <location>
        <begin position="610"/>
        <end position="623"/>
    </location>
</feature>
<feature type="region of interest" description="Disordered" evidence="1">
    <location>
        <begin position="982"/>
        <end position="1017"/>
    </location>
</feature>
<name>A0A9W7BYQ8_9STRA</name>
<keyword evidence="3" id="KW-1185">Reference proteome</keyword>
<dbReference type="Gene3D" id="2.20.70.10">
    <property type="match status" value="1"/>
</dbReference>
<feature type="region of interest" description="Disordered" evidence="1">
    <location>
        <begin position="540"/>
        <end position="691"/>
    </location>
</feature>
<feature type="compositionally biased region" description="Low complexity" evidence="1">
    <location>
        <begin position="1172"/>
        <end position="1197"/>
    </location>
</feature>
<feature type="compositionally biased region" description="Polar residues" evidence="1">
    <location>
        <begin position="992"/>
        <end position="1007"/>
    </location>
</feature>
<organism evidence="2 3">
    <name type="scientific">Triparma strigata</name>
    <dbReference type="NCBI Taxonomy" id="1606541"/>
    <lineage>
        <taxon>Eukaryota</taxon>
        <taxon>Sar</taxon>
        <taxon>Stramenopiles</taxon>
        <taxon>Ochrophyta</taxon>
        <taxon>Bolidophyceae</taxon>
        <taxon>Parmales</taxon>
        <taxon>Triparmaceae</taxon>
        <taxon>Triparma</taxon>
    </lineage>
</organism>
<proteinExistence type="predicted"/>
<dbReference type="EMBL" id="BRXY01000434">
    <property type="protein sequence ID" value="GMH94840.1"/>
    <property type="molecule type" value="Genomic_DNA"/>
</dbReference>
<feature type="compositionally biased region" description="Basic and acidic residues" evidence="1">
    <location>
        <begin position="382"/>
        <end position="405"/>
    </location>
</feature>
<reference evidence="3" key="1">
    <citation type="journal article" date="2023" name="Commun. Biol.">
        <title>Genome analysis of Parmales, the sister group of diatoms, reveals the evolutionary specialization of diatoms from phago-mixotrophs to photoautotrophs.</title>
        <authorList>
            <person name="Ban H."/>
            <person name="Sato S."/>
            <person name="Yoshikawa S."/>
            <person name="Yamada K."/>
            <person name="Nakamura Y."/>
            <person name="Ichinomiya M."/>
            <person name="Sato N."/>
            <person name="Blanc-Mathieu R."/>
            <person name="Endo H."/>
            <person name="Kuwata A."/>
            <person name="Ogata H."/>
        </authorList>
    </citation>
    <scope>NUCLEOTIDE SEQUENCE [LARGE SCALE GENOMIC DNA]</scope>
    <source>
        <strain evidence="3">NIES 3701</strain>
    </source>
</reference>
<feature type="region of interest" description="Disordered" evidence="1">
    <location>
        <begin position="262"/>
        <end position="309"/>
    </location>
</feature>
<protein>
    <recommendedName>
        <fullName evidence="4">WW domain-containing protein</fullName>
    </recommendedName>
</protein>
<evidence type="ECO:0000313" key="3">
    <source>
        <dbReference type="Proteomes" id="UP001165085"/>
    </source>
</evidence>
<evidence type="ECO:0000256" key="1">
    <source>
        <dbReference type="SAM" id="MobiDB-lite"/>
    </source>
</evidence>
<feature type="region of interest" description="Disordered" evidence="1">
    <location>
        <begin position="797"/>
        <end position="818"/>
    </location>
</feature>
<comment type="caution">
    <text evidence="2">The sequence shown here is derived from an EMBL/GenBank/DDBJ whole genome shotgun (WGS) entry which is preliminary data.</text>
</comment>
<feature type="region of interest" description="Disordered" evidence="1">
    <location>
        <begin position="1144"/>
        <end position="1211"/>
    </location>
</feature>